<reference evidence="1" key="1">
    <citation type="journal article" date="2020" name="Cell">
        <title>Large-Scale Comparative Analyses of Tick Genomes Elucidate Their Genetic Diversity and Vector Capacities.</title>
        <authorList>
            <consortium name="Tick Genome and Microbiome Consortium (TIGMIC)"/>
            <person name="Jia N."/>
            <person name="Wang J."/>
            <person name="Shi W."/>
            <person name="Du L."/>
            <person name="Sun Y."/>
            <person name="Zhan W."/>
            <person name="Jiang J.F."/>
            <person name="Wang Q."/>
            <person name="Zhang B."/>
            <person name="Ji P."/>
            <person name="Bell-Sakyi L."/>
            <person name="Cui X.M."/>
            <person name="Yuan T.T."/>
            <person name="Jiang B.G."/>
            <person name="Yang W.F."/>
            <person name="Lam T.T."/>
            <person name="Chang Q.C."/>
            <person name="Ding S.J."/>
            <person name="Wang X.J."/>
            <person name="Zhu J.G."/>
            <person name="Ruan X.D."/>
            <person name="Zhao L."/>
            <person name="Wei J.T."/>
            <person name="Ye R.Z."/>
            <person name="Que T.C."/>
            <person name="Du C.H."/>
            <person name="Zhou Y.H."/>
            <person name="Cheng J.X."/>
            <person name="Dai P.F."/>
            <person name="Guo W.B."/>
            <person name="Han X.H."/>
            <person name="Huang E.J."/>
            <person name="Li L.F."/>
            <person name="Wei W."/>
            <person name="Gao Y.C."/>
            <person name="Liu J.Z."/>
            <person name="Shao H.Z."/>
            <person name="Wang X."/>
            <person name="Wang C.C."/>
            <person name="Yang T.C."/>
            <person name="Huo Q.B."/>
            <person name="Li W."/>
            <person name="Chen H.Y."/>
            <person name="Chen S.E."/>
            <person name="Zhou L.G."/>
            <person name="Ni X.B."/>
            <person name="Tian J.H."/>
            <person name="Sheng Y."/>
            <person name="Liu T."/>
            <person name="Pan Y.S."/>
            <person name="Xia L.Y."/>
            <person name="Li J."/>
            <person name="Zhao F."/>
            <person name="Cao W.C."/>
        </authorList>
    </citation>
    <scope>NUCLEOTIDE SEQUENCE</scope>
    <source>
        <strain evidence="1">Rmic-2018</strain>
    </source>
</reference>
<reference evidence="1" key="2">
    <citation type="submission" date="2021-09" db="EMBL/GenBank/DDBJ databases">
        <authorList>
            <person name="Jia N."/>
            <person name="Wang J."/>
            <person name="Shi W."/>
            <person name="Du L."/>
            <person name="Sun Y."/>
            <person name="Zhan W."/>
            <person name="Jiang J."/>
            <person name="Wang Q."/>
            <person name="Zhang B."/>
            <person name="Ji P."/>
            <person name="Sakyi L.B."/>
            <person name="Cui X."/>
            <person name="Yuan T."/>
            <person name="Jiang B."/>
            <person name="Yang W."/>
            <person name="Lam T.T.-Y."/>
            <person name="Chang Q."/>
            <person name="Ding S."/>
            <person name="Wang X."/>
            <person name="Zhu J."/>
            <person name="Ruan X."/>
            <person name="Zhao L."/>
            <person name="Wei J."/>
            <person name="Que T."/>
            <person name="Du C."/>
            <person name="Cheng J."/>
            <person name="Dai P."/>
            <person name="Han X."/>
            <person name="Huang E."/>
            <person name="Gao Y."/>
            <person name="Liu J."/>
            <person name="Shao H."/>
            <person name="Ye R."/>
            <person name="Li L."/>
            <person name="Wei W."/>
            <person name="Wang X."/>
            <person name="Wang C."/>
            <person name="Huo Q."/>
            <person name="Li W."/>
            <person name="Guo W."/>
            <person name="Chen H."/>
            <person name="Chen S."/>
            <person name="Zhou L."/>
            <person name="Zhou L."/>
            <person name="Ni X."/>
            <person name="Tian J."/>
            <person name="Zhou Y."/>
            <person name="Sheng Y."/>
            <person name="Liu T."/>
            <person name="Pan Y."/>
            <person name="Xia L."/>
            <person name="Li J."/>
            <person name="Zhao F."/>
            <person name="Cao W."/>
        </authorList>
    </citation>
    <scope>NUCLEOTIDE SEQUENCE</scope>
    <source>
        <strain evidence="1">Rmic-2018</strain>
        <tissue evidence="1">Larvae</tissue>
    </source>
</reference>
<evidence type="ECO:0000313" key="2">
    <source>
        <dbReference type="Proteomes" id="UP000821866"/>
    </source>
</evidence>
<gene>
    <name evidence="1" type="ORF">HPB51_019482</name>
</gene>
<proteinExistence type="predicted"/>
<accession>A0A9J6DBD0</accession>
<sequence>MSSLIKRTAAFTNVSERALYKWVAEHNKHGEVLSPKTPSHGGRGRDREQLLDDFNFGVLRRVMHGFCKRQEIPTVRKLAAYFKDDSLPSISATTIHRMLLKVRFRYKKLSRNSLLIKAAHIIQWRRKYLRQIKEVRRQR</sequence>
<keyword evidence="2" id="KW-1185">Reference proteome</keyword>
<name>A0A9J6DBD0_RHIMP</name>
<evidence type="ECO:0000313" key="1">
    <source>
        <dbReference type="EMBL" id="KAH8019460.1"/>
    </source>
</evidence>
<dbReference type="EMBL" id="JABSTU010000010">
    <property type="protein sequence ID" value="KAH8019460.1"/>
    <property type="molecule type" value="Genomic_DNA"/>
</dbReference>
<dbReference type="AlphaFoldDB" id="A0A9J6DBD0"/>
<protein>
    <submittedName>
        <fullName evidence="1">Uncharacterized protein</fullName>
    </submittedName>
</protein>
<dbReference type="Proteomes" id="UP000821866">
    <property type="component" value="Chromosome 8"/>
</dbReference>
<comment type="caution">
    <text evidence="1">The sequence shown here is derived from an EMBL/GenBank/DDBJ whole genome shotgun (WGS) entry which is preliminary data.</text>
</comment>
<organism evidence="1 2">
    <name type="scientific">Rhipicephalus microplus</name>
    <name type="common">Cattle tick</name>
    <name type="synonym">Boophilus microplus</name>
    <dbReference type="NCBI Taxonomy" id="6941"/>
    <lineage>
        <taxon>Eukaryota</taxon>
        <taxon>Metazoa</taxon>
        <taxon>Ecdysozoa</taxon>
        <taxon>Arthropoda</taxon>
        <taxon>Chelicerata</taxon>
        <taxon>Arachnida</taxon>
        <taxon>Acari</taxon>
        <taxon>Parasitiformes</taxon>
        <taxon>Ixodida</taxon>
        <taxon>Ixodoidea</taxon>
        <taxon>Ixodidae</taxon>
        <taxon>Rhipicephalinae</taxon>
        <taxon>Rhipicephalus</taxon>
        <taxon>Boophilus</taxon>
    </lineage>
</organism>